<name>A0A9Q1EMW2_SYNKA</name>
<accession>A0A9Q1EMW2</accession>
<comment type="caution">
    <text evidence="1">The sequence shown here is derived from an EMBL/GenBank/DDBJ whole genome shotgun (WGS) entry which is preliminary data.</text>
</comment>
<proteinExistence type="predicted"/>
<dbReference type="AlphaFoldDB" id="A0A9Q1EMW2"/>
<evidence type="ECO:0000313" key="2">
    <source>
        <dbReference type="Proteomes" id="UP001152622"/>
    </source>
</evidence>
<keyword evidence="2" id="KW-1185">Reference proteome</keyword>
<sequence>MCSSPGFLLTPTQQNPCISPKVIHHNPPSRKHSNNVTVAALFEEENRKHLHRFHKAHLCRGTIAAEQ</sequence>
<gene>
    <name evidence="1" type="ORF">SKAU_G00340180</name>
</gene>
<organism evidence="1 2">
    <name type="scientific">Synaphobranchus kaupii</name>
    <name type="common">Kaup's arrowtooth eel</name>
    <dbReference type="NCBI Taxonomy" id="118154"/>
    <lineage>
        <taxon>Eukaryota</taxon>
        <taxon>Metazoa</taxon>
        <taxon>Chordata</taxon>
        <taxon>Craniata</taxon>
        <taxon>Vertebrata</taxon>
        <taxon>Euteleostomi</taxon>
        <taxon>Actinopterygii</taxon>
        <taxon>Neopterygii</taxon>
        <taxon>Teleostei</taxon>
        <taxon>Anguilliformes</taxon>
        <taxon>Synaphobranchidae</taxon>
        <taxon>Synaphobranchus</taxon>
    </lineage>
</organism>
<protein>
    <submittedName>
        <fullName evidence="1">Uncharacterized protein</fullName>
    </submittedName>
</protein>
<dbReference type="EMBL" id="JAINUF010000015">
    <property type="protein sequence ID" value="KAJ8341727.1"/>
    <property type="molecule type" value="Genomic_DNA"/>
</dbReference>
<evidence type="ECO:0000313" key="1">
    <source>
        <dbReference type="EMBL" id="KAJ8341727.1"/>
    </source>
</evidence>
<reference evidence="1" key="1">
    <citation type="journal article" date="2023" name="Science">
        <title>Genome structures resolve the early diversification of teleost fishes.</title>
        <authorList>
            <person name="Parey E."/>
            <person name="Louis A."/>
            <person name="Montfort J."/>
            <person name="Bouchez O."/>
            <person name="Roques C."/>
            <person name="Iampietro C."/>
            <person name="Lluch J."/>
            <person name="Castinel A."/>
            <person name="Donnadieu C."/>
            <person name="Desvignes T."/>
            <person name="Floi Bucao C."/>
            <person name="Jouanno E."/>
            <person name="Wen M."/>
            <person name="Mejri S."/>
            <person name="Dirks R."/>
            <person name="Jansen H."/>
            <person name="Henkel C."/>
            <person name="Chen W.J."/>
            <person name="Zahm M."/>
            <person name="Cabau C."/>
            <person name="Klopp C."/>
            <person name="Thompson A.W."/>
            <person name="Robinson-Rechavi M."/>
            <person name="Braasch I."/>
            <person name="Lecointre G."/>
            <person name="Bobe J."/>
            <person name="Postlethwait J.H."/>
            <person name="Berthelot C."/>
            <person name="Roest Crollius H."/>
            <person name="Guiguen Y."/>
        </authorList>
    </citation>
    <scope>NUCLEOTIDE SEQUENCE</scope>
    <source>
        <strain evidence="1">WJC10195</strain>
    </source>
</reference>
<dbReference type="Proteomes" id="UP001152622">
    <property type="component" value="Chromosome 15"/>
</dbReference>